<evidence type="ECO:0000256" key="13">
    <source>
        <dbReference type="ARBA" id="ARBA00023136"/>
    </source>
</evidence>
<keyword evidence="8" id="KW-0256">Endoplasmic reticulum</keyword>
<reference evidence="17 18" key="1">
    <citation type="submission" date="2025-04" db="UniProtKB">
        <authorList>
            <consortium name="RefSeq"/>
        </authorList>
    </citation>
    <scope>IDENTIFICATION</scope>
</reference>
<evidence type="ECO:0000256" key="7">
    <source>
        <dbReference type="ARBA" id="ARBA00022723"/>
    </source>
</evidence>
<keyword evidence="12 15" id="KW-0503">Monooxygenase</keyword>
<evidence type="ECO:0000256" key="4">
    <source>
        <dbReference type="ARBA" id="ARBA00004406"/>
    </source>
</evidence>
<dbReference type="GO" id="GO:0005506">
    <property type="term" value="F:iron ion binding"/>
    <property type="evidence" value="ECO:0007669"/>
    <property type="project" value="InterPro"/>
</dbReference>
<dbReference type="RefSeq" id="XP_014482012.1">
    <property type="nucleotide sequence ID" value="XM_014626526.1"/>
</dbReference>
<dbReference type="OrthoDB" id="1470350at2759"/>
<dbReference type="Proteomes" id="UP000515204">
    <property type="component" value="Unplaced"/>
</dbReference>
<dbReference type="RefSeq" id="XP_014482011.1">
    <property type="nucleotide sequence ID" value="XM_014626525.1"/>
</dbReference>
<dbReference type="RefSeq" id="XP_014482013.1">
    <property type="nucleotide sequence ID" value="XM_014626527.1"/>
</dbReference>
<dbReference type="GO" id="GO:0020037">
    <property type="term" value="F:heme binding"/>
    <property type="evidence" value="ECO:0007669"/>
    <property type="project" value="InterPro"/>
</dbReference>
<dbReference type="PANTHER" id="PTHR24291:SF189">
    <property type="entry name" value="CYTOCHROME P450 4C3-RELATED"/>
    <property type="match status" value="1"/>
</dbReference>
<accession>A0A6P3XU42</accession>
<gene>
    <name evidence="17 18 19 20" type="primary">LOC106748210</name>
</gene>
<sequence length="502" mass="57882">MFLSAVLIILICIGMNYLISNYRKQLPLIRAANLLPGPKTKPIIGNAYYFLQRNFDEYLQSICLLTDIYPSPFRLWFGNNLLIFVTEPDHVKTILQSPSCLNKSMMYNHFKAWLGMGVFTAPAPIWVEHRKMIASSFNTNILRVFLDTFVEQASILMDKLEHMVGEEVDLFHYIAMCTLDIISGTSLGIKLESQSNQNDQYVKALERLKEIIFQRTRNIFLFPDIIFHLTSLNREQQKHLNFIHSTTEQVIRQKEEARNNPDTTKTECAKPPRRVFLDVLMEASNKGKKFTRKNIHDEINTMCAAGTDTTAVTMNFTIFMLANHPEIQEKVYEELLKIYGTQDPKSAPVKFEDLQHMNYLERVIKETLRLFPVAPLIGRRLTEDLTIGGHTLPKGANALITSLALHRNEKYWPNALTFDPDRFLPENMTNIHPYCYIPFSNGPRNCIGIKYAMASMKVIIATLLRTYTLKVDRRIEIAEIKLKTIITLASCDPLKVRIEKRN</sequence>
<evidence type="ECO:0000256" key="8">
    <source>
        <dbReference type="ARBA" id="ARBA00022824"/>
    </source>
</evidence>
<dbReference type="Pfam" id="PF00067">
    <property type="entry name" value="p450"/>
    <property type="match status" value="1"/>
</dbReference>
<dbReference type="GO" id="GO:0016705">
    <property type="term" value="F:oxidoreductase activity, acting on paired donors, with incorporation or reduction of molecular oxygen"/>
    <property type="evidence" value="ECO:0007669"/>
    <property type="project" value="InterPro"/>
</dbReference>
<dbReference type="AlphaFoldDB" id="A0A6P3XU42"/>
<evidence type="ECO:0000256" key="15">
    <source>
        <dbReference type="RuleBase" id="RU000461"/>
    </source>
</evidence>
<keyword evidence="7 14" id="KW-0479">Metal-binding</keyword>
<dbReference type="PRINTS" id="PR00385">
    <property type="entry name" value="P450"/>
</dbReference>
<evidence type="ECO:0000256" key="10">
    <source>
        <dbReference type="ARBA" id="ARBA00023002"/>
    </source>
</evidence>
<dbReference type="InterPro" id="IPR017972">
    <property type="entry name" value="Cyt_P450_CS"/>
</dbReference>
<evidence type="ECO:0000256" key="6">
    <source>
        <dbReference type="ARBA" id="ARBA00022617"/>
    </source>
</evidence>
<keyword evidence="11 14" id="KW-0408">Iron</keyword>
<evidence type="ECO:0000313" key="18">
    <source>
        <dbReference type="RefSeq" id="XP_014482011.1"/>
    </source>
</evidence>
<evidence type="ECO:0000313" key="20">
    <source>
        <dbReference type="RefSeq" id="XP_014482013.1"/>
    </source>
</evidence>
<dbReference type="SUPFAM" id="SSF48264">
    <property type="entry name" value="Cytochrome P450"/>
    <property type="match status" value="1"/>
</dbReference>
<proteinExistence type="inferred from homology"/>
<keyword evidence="16" id="KW-1185">Reference proteome</keyword>
<comment type="similarity">
    <text evidence="5 15">Belongs to the cytochrome P450 family.</text>
</comment>
<dbReference type="GO" id="GO:0004497">
    <property type="term" value="F:monooxygenase activity"/>
    <property type="evidence" value="ECO:0007669"/>
    <property type="project" value="UniProtKB-KW"/>
</dbReference>
<dbReference type="InterPro" id="IPR036396">
    <property type="entry name" value="Cyt_P450_sf"/>
</dbReference>
<keyword evidence="9" id="KW-0492">Microsome</keyword>
<dbReference type="PROSITE" id="PS00086">
    <property type="entry name" value="CYTOCHROME_P450"/>
    <property type="match status" value="1"/>
</dbReference>
<dbReference type="PANTHER" id="PTHR24291">
    <property type="entry name" value="CYTOCHROME P450 FAMILY 4"/>
    <property type="match status" value="1"/>
</dbReference>
<dbReference type="Gene3D" id="1.10.630.10">
    <property type="entry name" value="Cytochrome P450"/>
    <property type="match status" value="1"/>
</dbReference>
<dbReference type="GO" id="GO:0005789">
    <property type="term" value="C:endoplasmic reticulum membrane"/>
    <property type="evidence" value="ECO:0007669"/>
    <property type="project" value="UniProtKB-SubCell"/>
</dbReference>
<evidence type="ECO:0000256" key="9">
    <source>
        <dbReference type="ARBA" id="ARBA00022848"/>
    </source>
</evidence>
<keyword evidence="6 14" id="KW-0349">Heme</keyword>
<dbReference type="InterPro" id="IPR050196">
    <property type="entry name" value="Cytochrome_P450_Monoox"/>
</dbReference>
<evidence type="ECO:0000256" key="5">
    <source>
        <dbReference type="ARBA" id="ARBA00010617"/>
    </source>
</evidence>
<dbReference type="CDD" id="cd20628">
    <property type="entry name" value="CYP4"/>
    <property type="match status" value="1"/>
</dbReference>
<dbReference type="GeneID" id="106748210"/>
<comment type="cofactor">
    <cofactor evidence="1 14">
        <name>heme</name>
        <dbReference type="ChEBI" id="CHEBI:30413"/>
    </cofactor>
</comment>
<keyword evidence="10 15" id="KW-0560">Oxidoreductase</keyword>
<dbReference type="PRINTS" id="PR00463">
    <property type="entry name" value="EP450I"/>
</dbReference>
<evidence type="ECO:0000256" key="14">
    <source>
        <dbReference type="PIRSR" id="PIRSR602401-1"/>
    </source>
</evidence>
<dbReference type="InterPro" id="IPR001128">
    <property type="entry name" value="Cyt_P450"/>
</dbReference>
<evidence type="ECO:0000256" key="3">
    <source>
        <dbReference type="ARBA" id="ARBA00004174"/>
    </source>
</evidence>
<evidence type="ECO:0000256" key="11">
    <source>
        <dbReference type="ARBA" id="ARBA00023004"/>
    </source>
</evidence>
<comment type="subcellular location">
    <subcellularLocation>
        <location evidence="4">Endoplasmic reticulum membrane</location>
        <topology evidence="4">Peripheral membrane protein</topology>
    </subcellularLocation>
    <subcellularLocation>
        <location evidence="3">Microsome membrane</location>
        <topology evidence="3">Peripheral membrane protein</topology>
    </subcellularLocation>
</comment>
<organism evidence="16 18">
    <name type="scientific">Dinoponera quadriceps</name>
    <name type="common">South American ant</name>
    <dbReference type="NCBI Taxonomy" id="609295"/>
    <lineage>
        <taxon>Eukaryota</taxon>
        <taxon>Metazoa</taxon>
        <taxon>Ecdysozoa</taxon>
        <taxon>Arthropoda</taxon>
        <taxon>Hexapoda</taxon>
        <taxon>Insecta</taxon>
        <taxon>Pterygota</taxon>
        <taxon>Neoptera</taxon>
        <taxon>Endopterygota</taxon>
        <taxon>Hymenoptera</taxon>
        <taxon>Apocrita</taxon>
        <taxon>Aculeata</taxon>
        <taxon>Formicoidea</taxon>
        <taxon>Formicidae</taxon>
        <taxon>Ponerinae</taxon>
        <taxon>Ponerini</taxon>
        <taxon>Dinoponera</taxon>
    </lineage>
</organism>
<evidence type="ECO:0000256" key="1">
    <source>
        <dbReference type="ARBA" id="ARBA00001971"/>
    </source>
</evidence>
<dbReference type="FunFam" id="1.10.630.10:FF:000182">
    <property type="entry name" value="Cytochrome P450 3A4"/>
    <property type="match status" value="1"/>
</dbReference>
<dbReference type="RefSeq" id="XP_014482010.1">
    <property type="nucleotide sequence ID" value="XM_014626524.1"/>
</dbReference>
<comment type="function">
    <text evidence="2">May be involved in the metabolism of insect hormones and in the breakdown of synthetic insecticides.</text>
</comment>
<name>A0A6P3XU42_DINQU</name>
<feature type="binding site" description="axial binding residue" evidence="14">
    <location>
        <position position="446"/>
    </location>
    <ligand>
        <name>heme</name>
        <dbReference type="ChEBI" id="CHEBI:30413"/>
    </ligand>
    <ligandPart>
        <name>Fe</name>
        <dbReference type="ChEBI" id="CHEBI:18248"/>
    </ligandPart>
</feature>
<dbReference type="KEGG" id="dqu:106748210"/>
<evidence type="ECO:0000313" key="19">
    <source>
        <dbReference type="RefSeq" id="XP_014482012.1"/>
    </source>
</evidence>
<evidence type="ECO:0000313" key="16">
    <source>
        <dbReference type="Proteomes" id="UP000515204"/>
    </source>
</evidence>
<evidence type="ECO:0000313" key="17">
    <source>
        <dbReference type="RefSeq" id="XP_014482010.1"/>
    </source>
</evidence>
<keyword evidence="13" id="KW-0472">Membrane</keyword>
<evidence type="ECO:0000256" key="2">
    <source>
        <dbReference type="ARBA" id="ARBA00003690"/>
    </source>
</evidence>
<dbReference type="InterPro" id="IPR002401">
    <property type="entry name" value="Cyt_P450_E_grp-I"/>
</dbReference>
<protein>
    <submittedName>
        <fullName evidence="17 18">Cytochrome P450 4C1-like isoform X1</fullName>
    </submittedName>
</protein>
<evidence type="ECO:0000256" key="12">
    <source>
        <dbReference type="ARBA" id="ARBA00023033"/>
    </source>
</evidence>